<gene>
    <name evidence="1" type="ORF">A3F84_29810</name>
</gene>
<dbReference type="EMBL" id="MFKF01000435">
    <property type="protein sequence ID" value="OGG43427.1"/>
    <property type="molecule type" value="Genomic_DNA"/>
</dbReference>
<accession>A0A1F6C3Q9</accession>
<dbReference type="InterPro" id="IPR014942">
    <property type="entry name" value="AbiEii"/>
</dbReference>
<name>A0A1F6C3Q9_HANXR</name>
<dbReference type="AlphaFoldDB" id="A0A1F6C3Q9"/>
<evidence type="ECO:0000313" key="2">
    <source>
        <dbReference type="Proteomes" id="UP000178606"/>
    </source>
</evidence>
<evidence type="ECO:0008006" key="3">
    <source>
        <dbReference type="Google" id="ProtNLM"/>
    </source>
</evidence>
<dbReference type="Pfam" id="PF08843">
    <property type="entry name" value="AbiEii"/>
    <property type="match status" value="1"/>
</dbReference>
<proteinExistence type="predicted"/>
<sequence>MKSKVLTGLQEKVLVTLFDNGLGERGYYLTGGTALSEFYLQHRRSDDLDFFTRNQHDMERDFEAFQNVLTSSGFEVTQENLRPEHAIFFLRPTGQATDPLKIEFARDVPTRMTPPHIVGKIVVDSFEDIAVNKVCAILNRDPPEPKDFTDLFFILAESSYTVDYLLSRAREKEAFLDQEEGVLTFATNLLAVNRFEMLPRMLKPLSLETLTARLLPIADDLLRRLRPRGE</sequence>
<protein>
    <recommendedName>
        <fullName evidence="3">Nucleotidyl transferase AbiEii/AbiGii toxin family protein</fullName>
    </recommendedName>
</protein>
<comment type="caution">
    <text evidence="1">The sequence shown here is derived from an EMBL/GenBank/DDBJ whole genome shotgun (WGS) entry which is preliminary data.</text>
</comment>
<dbReference type="Proteomes" id="UP000178606">
    <property type="component" value="Unassembled WGS sequence"/>
</dbReference>
<organism evidence="1 2">
    <name type="scientific">Handelsmanbacteria sp. (strain RIFCSPLOWO2_12_FULL_64_10)</name>
    <dbReference type="NCBI Taxonomy" id="1817868"/>
    <lineage>
        <taxon>Bacteria</taxon>
        <taxon>Candidatus Handelsmaniibacteriota</taxon>
    </lineage>
</organism>
<reference evidence="1 2" key="1">
    <citation type="journal article" date="2016" name="Nat. Commun.">
        <title>Thousands of microbial genomes shed light on interconnected biogeochemical processes in an aquifer system.</title>
        <authorList>
            <person name="Anantharaman K."/>
            <person name="Brown C.T."/>
            <person name="Hug L.A."/>
            <person name="Sharon I."/>
            <person name="Castelle C.J."/>
            <person name="Probst A.J."/>
            <person name="Thomas B.C."/>
            <person name="Singh A."/>
            <person name="Wilkins M.J."/>
            <person name="Karaoz U."/>
            <person name="Brodie E.L."/>
            <person name="Williams K.H."/>
            <person name="Hubbard S.S."/>
            <person name="Banfield J.F."/>
        </authorList>
    </citation>
    <scope>NUCLEOTIDE SEQUENCE [LARGE SCALE GENOMIC DNA]</scope>
    <source>
        <strain evidence="2">RIFCSPLOWO2_12_FULL_64_10</strain>
    </source>
</reference>
<dbReference type="Gene3D" id="3.10.450.620">
    <property type="entry name" value="JHP933, nucleotidyltransferase-like core domain"/>
    <property type="match status" value="1"/>
</dbReference>
<evidence type="ECO:0000313" key="1">
    <source>
        <dbReference type="EMBL" id="OGG43427.1"/>
    </source>
</evidence>